<dbReference type="OMA" id="MNRIKLC"/>
<dbReference type="Proteomes" id="UP000818029">
    <property type="component" value="Chromosome D05"/>
</dbReference>
<reference evidence="2" key="1">
    <citation type="journal article" date="2020" name="Nat. Genet.">
        <title>Genomic diversifications of five Gossypium allopolyploid species and their impact on cotton improvement.</title>
        <authorList>
            <person name="Chen Z.J."/>
            <person name="Sreedasyam A."/>
            <person name="Ando A."/>
            <person name="Song Q."/>
            <person name="De Santiago L.M."/>
            <person name="Hulse-Kemp A.M."/>
            <person name="Ding M."/>
            <person name="Ye W."/>
            <person name="Kirkbride R.C."/>
            <person name="Jenkins J."/>
            <person name="Plott C."/>
            <person name="Lovell J."/>
            <person name="Lin Y.M."/>
            <person name="Vaughn R."/>
            <person name="Liu B."/>
            <person name="Simpson S."/>
            <person name="Scheffler B.E."/>
            <person name="Wen L."/>
            <person name="Saski C.A."/>
            <person name="Grover C.E."/>
            <person name="Hu G."/>
            <person name="Conover J.L."/>
            <person name="Carlson J.W."/>
            <person name="Shu S."/>
            <person name="Boston L.B."/>
            <person name="Williams M."/>
            <person name="Peterson D.G."/>
            <person name="McGee K."/>
            <person name="Jones D.C."/>
            <person name="Wendel J.F."/>
            <person name="Stelly D.M."/>
            <person name="Grimwood J."/>
            <person name="Schmutz J."/>
        </authorList>
    </citation>
    <scope>NUCLEOTIDE SEQUENCE [LARGE SCALE GENOMIC DNA]</scope>
    <source>
        <strain evidence="2">cv. TM-1</strain>
    </source>
</reference>
<accession>A0A1U8J2V4</accession>
<proteinExistence type="predicted"/>
<keyword evidence="2" id="KW-1185">Reference proteome</keyword>
<keyword evidence="1" id="KW-0472">Membrane</keyword>
<dbReference type="RefSeq" id="XP_016684670.2">
    <property type="nucleotide sequence ID" value="XM_016829181.2"/>
</dbReference>
<name>A0A1U8J2V4_GOSHI</name>
<dbReference type="PaxDb" id="3635-A0A1U8J2V4"/>
<sequence length="179" mass="20753">MRWAELVCGPNGSPRNYLSCWKNKFHTFGFGLLSLLRDYLKIGVQISKAAFRFLQIEREGMEGTEVEGRDKDRKLQIAVRRAKAALLLSSLKSSVNRVFEAANNDKFKTQVKEKMRREIESLRVELVKERLKMKKIKFCGMVDLILQVILVMLISSFFMKLALDFFIFGDESFFCYSAT</sequence>
<keyword evidence="1" id="KW-1133">Transmembrane helix</keyword>
<dbReference type="AlphaFoldDB" id="A0A1U8J2V4"/>
<reference evidence="3" key="2">
    <citation type="submission" date="2025-08" db="UniProtKB">
        <authorList>
            <consortium name="RefSeq"/>
        </authorList>
    </citation>
    <scope>IDENTIFICATION</scope>
</reference>
<organism evidence="2 3">
    <name type="scientific">Gossypium hirsutum</name>
    <name type="common">Upland cotton</name>
    <name type="synonym">Gossypium mexicanum</name>
    <dbReference type="NCBI Taxonomy" id="3635"/>
    <lineage>
        <taxon>Eukaryota</taxon>
        <taxon>Viridiplantae</taxon>
        <taxon>Streptophyta</taxon>
        <taxon>Embryophyta</taxon>
        <taxon>Tracheophyta</taxon>
        <taxon>Spermatophyta</taxon>
        <taxon>Magnoliopsida</taxon>
        <taxon>eudicotyledons</taxon>
        <taxon>Gunneridae</taxon>
        <taxon>Pentapetalae</taxon>
        <taxon>rosids</taxon>
        <taxon>malvids</taxon>
        <taxon>Malvales</taxon>
        <taxon>Malvaceae</taxon>
        <taxon>Malvoideae</taxon>
        <taxon>Gossypium</taxon>
    </lineage>
</organism>
<protein>
    <submittedName>
        <fullName evidence="3">Uncharacterized protein</fullName>
    </submittedName>
</protein>
<keyword evidence="1" id="KW-0812">Transmembrane</keyword>
<dbReference type="GeneID" id="107903136"/>
<gene>
    <name evidence="3" type="primary">LOC107903136</name>
</gene>
<dbReference type="KEGG" id="ghi:107903136"/>
<evidence type="ECO:0000256" key="1">
    <source>
        <dbReference type="SAM" id="Phobius"/>
    </source>
</evidence>
<evidence type="ECO:0000313" key="3">
    <source>
        <dbReference type="RefSeq" id="XP_016684670.2"/>
    </source>
</evidence>
<evidence type="ECO:0000313" key="2">
    <source>
        <dbReference type="Proteomes" id="UP000818029"/>
    </source>
</evidence>
<feature type="transmembrane region" description="Helical" evidence="1">
    <location>
        <begin position="138"/>
        <end position="159"/>
    </location>
</feature>